<evidence type="ECO:0000256" key="2">
    <source>
        <dbReference type="ARBA" id="ARBA00022485"/>
    </source>
</evidence>
<evidence type="ECO:0000256" key="1">
    <source>
        <dbReference type="ARBA" id="ARBA00001966"/>
    </source>
</evidence>
<gene>
    <name evidence="8" type="ORF">RYS15_17020</name>
</gene>
<evidence type="ECO:0000256" key="4">
    <source>
        <dbReference type="ARBA" id="ARBA00022723"/>
    </source>
</evidence>
<dbReference type="Proteomes" id="UP001269819">
    <property type="component" value="Unassembled WGS sequence"/>
</dbReference>
<dbReference type="InterPro" id="IPR034457">
    <property type="entry name" value="Organic_radical-activating"/>
</dbReference>
<evidence type="ECO:0000259" key="7">
    <source>
        <dbReference type="PROSITE" id="PS51918"/>
    </source>
</evidence>
<dbReference type="PANTHER" id="PTHR30352:SF13">
    <property type="entry name" value="GLYCYL-RADICAL ENZYME ACTIVATING ENZYME YJJW-RELATED"/>
    <property type="match status" value="1"/>
</dbReference>
<feature type="domain" description="Radical SAM core" evidence="7">
    <location>
        <begin position="32"/>
        <end position="247"/>
    </location>
</feature>
<proteinExistence type="predicted"/>
<reference evidence="8 9" key="1">
    <citation type="submission" date="2023-10" db="EMBL/GenBank/DDBJ databases">
        <title>Characteristics and mechanism of a salt-tolerant marine origin heterotrophic nitrifying- aerobic denitrifying bacteria Marinobacter xestospongiae HN1.</title>
        <authorList>
            <person name="Qi R."/>
        </authorList>
    </citation>
    <scope>NUCLEOTIDE SEQUENCE [LARGE SCALE GENOMIC DNA]</scope>
    <source>
        <strain evidence="8 9">HN1</strain>
    </source>
</reference>
<dbReference type="PROSITE" id="PS51918">
    <property type="entry name" value="RADICAL_SAM"/>
    <property type="match status" value="1"/>
</dbReference>
<keyword evidence="5" id="KW-0408">Iron</keyword>
<dbReference type="Gene3D" id="3.20.20.70">
    <property type="entry name" value="Aldolase class I"/>
    <property type="match status" value="1"/>
</dbReference>
<keyword evidence="4" id="KW-0479">Metal-binding</keyword>
<evidence type="ECO:0000256" key="6">
    <source>
        <dbReference type="ARBA" id="ARBA00023014"/>
    </source>
</evidence>
<comment type="cofactor">
    <cofactor evidence="1">
        <name>[4Fe-4S] cluster</name>
        <dbReference type="ChEBI" id="CHEBI:49883"/>
    </cofactor>
</comment>
<name>A0ABU3W226_9GAMM</name>
<dbReference type="RefSeq" id="WP_316974805.1">
    <property type="nucleotide sequence ID" value="NZ_JAWIIJ010000013.1"/>
</dbReference>
<evidence type="ECO:0000313" key="9">
    <source>
        <dbReference type="Proteomes" id="UP001269819"/>
    </source>
</evidence>
<sequence length="247" mass="27035">MTTRDLATADGKRWSADGLRLGGVVAFSTVDYPGQLAATVFLQGCPWRCHYCHNPHLIPRRADVEAPVWADVRRLLQRRQHRLEAVVFSGGEPLSQRGLAAAMAEVQQLGFRVGLHTGAPDADRLQRLLPWLDWVGLDIKALPAGYPAITSSRSSGPASWRALSLLLQHGIGFECRTTWHPELHSAADIIELGASLAQQGVTSYAVQPAGTDQCLNPMLARRRPGPAEQEQVVQALAPLFESFHLRS</sequence>
<keyword evidence="9" id="KW-1185">Reference proteome</keyword>
<dbReference type="InterPro" id="IPR007197">
    <property type="entry name" value="rSAM"/>
</dbReference>
<keyword evidence="6" id="KW-0411">Iron-sulfur</keyword>
<dbReference type="NCBIfam" id="TIGR02495">
    <property type="entry name" value="NrdG2"/>
    <property type="match status" value="1"/>
</dbReference>
<accession>A0ABU3W226</accession>
<dbReference type="InterPro" id="IPR012840">
    <property type="entry name" value="NrdG2"/>
</dbReference>
<dbReference type="EMBL" id="JAWIIJ010000013">
    <property type="protein sequence ID" value="MDV2080390.1"/>
    <property type="molecule type" value="Genomic_DNA"/>
</dbReference>
<keyword evidence="3" id="KW-0949">S-adenosyl-L-methionine</keyword>
<dbReference type="CDD" id="cd01335">
    <property type="entry name" value="Radical_SAM"/>
    <property type="match status" value="1"/>
</dbReference>
<organism evidence="8 9">
    <name type="scientific">Marinobacter xestospongiae</name>
    <dbReference type="NCBI Taxonomy" id="994319"/>
    <lineage>
        <taxon>Bacteria</taxon>
        <taxon>Pseudomonadati</taxon>
        <taxon>Pseudomonadota</taxon>
        <taxon>Gammaproteobacteria</taxon>
        <taxon>Pseudomonadales</taxon>
        <taxon>Marinobacteraceae</taxon>
        <taxon>Marinobacter</taxon>
    </lineage>
</organism>
<dbReference type="PANTHER" id="PTHR30352">
    <property type="entry name" value="PYRUVATE FORMATE-LYASE-ACTIVATING ENZYME"/>
    <property type="match status" value="1"/>
</dbReference>
<evidence type="ECO:0000256" key="3">
    <source>
        <dbReference type="ARBA" id="ARBA00022691"/>
    </source>
</evidence>
<dbReference type="Pfam" id="PF04055">
    <property type="entry name" value="Radical_SAM"/>
    <property type="match status" value="1"/>
</dbReference>
<evidence type="ECO:0000256" key="5">
    <source>
        <dbReference type="ARBA" id="ARBA00023004"/>
    </source>
</evidence>
<dbReference type="SFLD" id="SFLDG01094">
    <property type="entry name" value="Uncharacterised_Radical_SAM_Su"/>
    <property type="match status" value="1"/>
</dbReference>
<dbReference type="InterPro" id="IPR013785">
    <property type="entry name" value="Aldolase_TIM"/>
</dbReference>
<evidence type="ECO:0000313" key="8">
    <source>
        <dbReference type="EMBL" id="MDV2080390.1"/>
    </source>
</evidence>
<keyword evidence="2" id="KW-0004">4Fe-4S</keyword>
<dbReference type="InterPro" id="IPR058240">
    <property type="entry name" value="rSAM_sf"/>
</dbReference>
<dbReference type="SFLD" id="SFLDS00029">
    <property type="entry name" value="Radical_SAM"/>
    <property type="match status" value="1"/>
</dbReference>
<protein>
    <submittedName>
        <fullName evidence="8">Anaerobic ribonucleoside-triphosphate reductase activating protein</fullName>
    </submittedName>
</protein>
<dbReference type="SUPFAM" id="SSF102114">
    <property type="entry name" value="Radical SAM enzymes"/>
    <property type="match status" value="1"/>
</dbReference>
<comment type="caution">
    <text evidence="8">The sequence shown here is derived from an EMBL/GenBank/DDBJ whole genome shotgun (WGS) entry which is preliminary data.</text>
</comment>